<dbReference type="KEGG" id="sinu:IMZ28_00905"/>
<dbReference type="PANTHER" id="PTHR39966">
    <property type="entry name" value="BLL2471 PROTEIN-RELATED"/>
    <property type="match status" value="1"/>
</dbReference>
<dbReference type="Pfam" id="PF01814">
    <property type="entry name" value="Hemerythrin"/>
    <property type="match status" value="1"/>
</dbReference>
<sequence>MSISQFMTNEHRECDTIFAEAEQAAANGDWGKAEKAFLEFSNETLRHFKREEDQLFPTFETQTGNTQGPTQVMRYEHDQVRGLIGKMAEALEAQDKDAYLSLCESMMILLQQHNMKEEQMLYAMCERLLPPDLKDETLEKMKQVEL</sequence>
<organism evidence="2 3">
    <name type="scientific">Sulfurovum indicum</name>
    <dbReference type="NCBI Taxonomy" id="2779528"/>
    <lineage>
        <taxon>Bacteria</taxon>
        <taxon>Pseudomonadati</taxon>
        <taxon>Campylobacterota</taxon>
        <taxon>Epsilonproteobacteria</taxon>
        <taxon>Campylobacterales</taxon>
        <taxon>Sulfurovaceae</taxon>
        <taxon>Sulfurovum</taxon>
    </lineage>
</organism>
<dbReference type="PANTHER" id="PTHR39966:SF3">
    <property type="entry name" value="DUF438 DOMAIN-CONTAINING PROTEIN"/>
    <property type="match status" value="1"/>
</dbReference>
<protein>
    <submittedName>
        <fullName evidence="2">Hemerythrin domain-containing protein</fullName>
    </submittedName>
</protein>
<accession>A0A7M1S429</accession>
<dbReference type="InterPro" id="IPR012312">
    <property type="entry name" value="Hemerythrin-like"/>
</dbReference>
<evidence type="ECO:0000259" key="1">
    <source>
        <dbReference type="Pfam" id="PF01814"/>
    </source>
</evidence>
<dbReference type="EMBL" id="CP063164">
    <property type="protein sequence ID" value="QOR62076.1"/>
    <property type="molecule type" value="Genomic_DNA"/>
</dbReference>
<dbReference type="GO" id="GO:0005886">
    <property type="term" value="C:plasma membrane"/>
    <property type="evidence" value="ECO:0007669"/>
    <property type="project" value="TreeGrafter"/>
</dbReference>
<gene>
    <name evidence="2" type="ORF">IMZ28_00905</name>
</gene>
<dbReference type="RefSeq" id="WP_197548777.1">
    <property type="nucleotide sequence ID" value="NZ_CP063164.1"/>
</dbReference>
<evidence type="ECO:0000313" key="2">
    <source>
        <dbReference type="EMBL" id="QOR62076.1"/>
    </source>
</evidence>
<dbReference type="Gene3D" id="1.20.120.520">
    <property type="entry name" value="nmb1532 protein domain like"/>
    <property type="match status" value="1"/>
</dbReference>
<dbReference type="AlphaFoldDB" id="A0A7M1S429"/>
<name>A0A7M1S429_9BACT</name>
<dbReference type="Proteomes" id="UP000595074">
    <property type="component" value="Chromosome"/>
</dbReference>
<keyword evidence="3" id="KW-1185">Reference proteome</keyword>
<proteinExistence type="predicted"/>
<reference evidence="2 3" key="1">
    <citation type="submission" date="2020-10" db="EMBL/GenBank/DDBJ databases">
        <title>The genome of sulfurovum sp.</title>
        <authorList>
            <person name="Xie S."/>
            <person name="Shao Z."/>
            <person name="Jiang L."/>
        </authorList>
    </citation>
    <scope>NUCLEOTIDE SEQUENCE [LARGE SCALE GENOMIC DNA]</scope>
    <source>
        <strain evidence="2 3">ST-419</strain>
    </source>
</reference>
<evidence type="ECO:0000313" key="3">
    <source>
        <dbReference type="Proteomes" id="UP000595074"/>
    </source>
</evidence>
<feature type="domain" description="Hemerythrin-like" evidence="1">
    <location>
        <begin position="3"/>
        <end position="125"/>
    </location>
</feature>